<dbReference type="OrthoDB" id="194690at2759"/>
<evidence type="ECO:0000256" key="5">
    <source>
        <dbReference type="ARBA" id="ARBA00023193"/>
    </source>
</evidence>
<dbReference type="Gene3D" id="1.10.510.10">
    <property type="entry name" value="Transferase(Phosphotransferase) domain 1"/>
    <property type="match status" value="1"/>
</dbReference>
<evidence type="ECO:0000313" key="8">
    <source>
        <dbReference type="EMBL" id="CAH0373624.1"/>
    </source>
</evidence>
<dbReference type="SUPFAM" id="SSF56112">
    <property type="entry name" value="Protein kinase-like (PK-like)"/>
    <property type="match status" value="1"/>
</dbReference>
<dbReference type="GO" id="GO:0017148">
    <property type="term" value="P:negative regulation of translation"/>
    <property type="evidence" value="ECO:0007669"/>
    <property type="project" value="UniProtKB-KW"/>
</dbReference>
<evidence type="ECO:0000256" key="1">
    <source>
        <dbReference type="ARBA" id="ARBA00022679"/>
    </source>
</evidence>
<keyword evidence="1" id="KW-0808">Transferase</keyword>
<dbReference type="InterPro" id="IPR008271">
    <property type="entry name" value="Ser/Thr_kinase_AS"/>
</dbReference>
<dbReference type="Pfam" id="PF00069">
    <property type="entry name" value="Pkinase"/>
    <property type="match status" value="1"/>
</dbReference>
<organism evidence="8 9">
    <name type="scientific">Pelagomonas calceolata</name>
    <dbReference type="NCBI Taxonomy" id="35677"/>
    <lineage>
        <taxon>Eukaryota</taxon>
        <taxon>Sar</taxon>
        <taxon>Stramenopiles</taxon>
        <taxon>Ochrophyta</taxon>
        <taxon>Pelagophyceae</taxon>
        <taxon>Pelagomonadales</taxon>
        <taxon>Pelagomonadaceae</taxon>
        <taxon>Pelagomonas</taxon>
    </lineage>
</organism>
<keyword evidence="5" id="KW-0652">Protein synthesis inhibitor</keyword>
<dbReference type="PROSITE" id="PS00108">
    <property type="entry name" value="PROTEIN_KINASE_ST"/>
    <property type="match status" value="1"/>
</dbReference>
<dbReference type="PANTHER" id="PTHR11042">
    <property type="entry name" value="EUKARYOTIC TRANSLATION INITIATION FACTOR 2-ALPHA KINASE EIF2-ALPHA KINASE -RELATED"/>
    <property type="match status" value="1"/>
</dbReference>
<evidence type="ECO:0000256" key="2">
    <source>
        <dbReference type="ARBA" id="ARBA00022741"/>
    </source>
</evidence>
<gene>
    <name evidence="8" type="ORF">PECAL_4P08380</name>
</gene>
<keyword evidence="4" id="KW-0067">ATP-binding</keyword>
<reference evidence="8" key="1">
    <citation type="submission" date="2021-11" db="EMBL/GenBank/DDBJ databases">
        <authorList>
            <consortium name="Genoscope - CEA"/>
            <person name="William W."/>
        </authorList>
    </citation>
    <scope>NUCLEOTIDE SEQUENCE</scope>
</reference>
<comment type="similarity">
    <text evidence="6">Belongs to the protein kinase superfamily. Ser/Thr protein kinase family. GCN2 subfamily.</text>
</comment>
<sequence length="795" mass="88583">MTSWLDTASLLDLNVYGSGRQGFDEKSHRLHESYHEPVIDREHIRHFGYTHSRTQRRAWATPEKFKVQHDEKRVQGIPLDSLALRNNSIETAASYDEMAYSAARFSGNARCRSFKKQNKEPAFHQNAIRYAALERTCSNRVPARMWGAALRREVIGAWLTGEVHVGYAAADFGVDVRGGVSVIDVIANKDGGLEAIHVAVDRLRARRIVTVKDFWLKSTESLMVSAMAAWPEGIIIHGTYDDFFLSAHLVESKLPALVVTKTAQGLSHRDLPVSVWANVFSFIDKLQPGASACVAAARASESICAQSMQSFAVSHFVSDISCIKRNTRAVSLYTPSKEILGEGAFKKVYKVGDEAVAVMNITVLYNDVCAANEVTRELAILCHLTKLVARRICPNFVTIIGSFVQCYPSGSLHSLEKTGRSPDTRLCVRMGLCSCGDIESWLRRQPGMVLPTCTTLRFFFQMCFALYASRATLGLRHYDLKLLNFLVAPVETNIYARYHLADAKFDVQLYQEAVDAWIKLTDFGTSHMEKGSLGKPAKGAIFTTIENVPIDLLLSGDIQCTHTYAHDTFSLGLATLHLFGGGVPYEELMHYCTCPDDLRVDLAAVWLESREVSSFNILANLASDHDTDPKLTRYTLFDTFYRFLVLLGVPTSNHDSISKLGPAANRVLDIVRTHLIGSNNKPEHPEISSGELKDVLFRSHIKSKQLFAKHTATFNLKQGVHPAMARCRKQLGSNIDILTAMLDFDPRRRPTMRSLLMSPIFDSLRGGASKSAAGDSLHLFDAFKRDIFERPLPDV</sequence>
<dbReference type="SMART" id="SM00220">
    <property type="entry name" value="S_TKc"/>
    <property type="match status" value="1"/>
</dbReference>
<keyword evidence="9" id="KW-1185">Reference proteome</keyword>
<dbReference type="Proteomes" id="UP000789595">
    <property type="component" value="Unassembled WGS sequence"/>
</dbReference>
<dbReference type="GO" id="GO:0005634">
    <property type="term" value="C:nucleus"/>
    <property type="evidence" value="ECO:0007669"/>
    <property type="project" value="TreeGrafter"/>
</dbReference>
<dbReference type="EMBL" id="CAKKNE010000004">
    <property type="protein sequence ID" value="CAH0373624.1"/>
    <property type="molecule type" value="Genomic_DNA"/>
</dbReference>
<protein>
    <recommendedName>
        <fullName evidence="7">Protein kinase domain-containing protein</fullName>
    </recommendedName>
</protein>
<accession>A0A8J2SVH8</accession>
<dbReference type="InterPro" id="IPR050339">
    <property type="entry name" value="CC_SR_Kinase"/>
</dbReference>
<evidence type="ECO:0000256" key="3">
    <source>
        <dbReference type="ARBA" id="ARBA00022777"/>
    </source>
</evidence>
<evidence type="ECO:0000256" key="4">
    <source>
        <dbReference type="ARBA" id="ARBA00022840"/>
    </source>
</evidence>
<dbReference type="GO" id="GO:0004672">
    <property type="term" value="F:protein kinase activity"/>
    <property type="evidence" value="ECO:0007669"/>
    <property type="project" value="InterPro"/>
</dbReference>
<dbReference type="GO" id="GO:0005737">
    <property type="term" value="C:cytoplasm"/>
    <property type="evidence" value="ECO:0007669"/>
    <property type="project" value="TreeGrafter"/>
</dbReference>
<dbReference type="GO" id="GO:0005524">
    <property type="term" value="F:ATP binding"/>
    <property type="evidence" value="ECO:0007669"/>
    <property type="project" value="UniProtKB-KW"/>
</dbReference>
<evidence type="ECO:0000259" key="7">
    <source>
        <dbReference type="PROSITE" id="PS50011"/>
    </source>
</evidence>
<proteinExistence type="inferred from homology"/>
<keyword evidence="2" id="KW-0547">Nucleotide-binding</keyword>
<comment type="caution">
    <text evidence="8">The sequence shown here is derived from an EMBL/GenBank/DDBJ whole genome shotgun (WGS) entry which is preliminary data.</text>
</comment>
<dbReference type="InterPro" id="IPR011009">
    <property type="entry name" value="Kinase-like_dom_sf"/>
</dbReference>
<dbReference type="AlphaFoldDB" id="A0A8J2SVH8"/>
<dbReference type="InterPro" id="IPR000719">
    <property type="entry name" value="Prot_kinase_dom"/>
</dbReference>
<dbReference type="PROSITE" id="PS50011">
    <property type="entry name" value="PROTEIN_KINASE_DOM"/>
    <property type="match status" value="1"/>
</dbReference>
<evidence type="ECO:0000313" key="9">
    <source>
        <dbReference type="Proteomes" id="UP000789595"/>
    </source>
</evidence>
<keyword evidence="3" id="KW-0418">Kinase</keyword>
<feature type="domain" description="Protein kinase" evidence="7">
    <location>
        <begin position="334"/>
        <end position="761"/>
    </location>
</feature>
<evidence type="ECO:0000256" key="6">
    <source>
        <dbReference type="ARBA" id="ARBA00037982"/>
    </source>
</evidence>
<name>A0A8J2SVH8_9STRA</name>